<keyword evidence="2" id="KW-0472">Membrane</keyword>
<reference evidence="5" key="3">
    <citation type="submission" date="2020-12" db="UniProtKB">
        <authorList>
            <consortium name="EnsemblPlants"/>
        </authorList>
    </citation>
    <scope>IDENTIFICATION</scope>
</reference>
<feature type="chain" id="PRO_5043158221" description="AT4G36440-like protein" evidence="3">
    <location>
        <begin position="31"/>
        <end position="415"/>
    </location>
</feature>
<feature type="region of interest" description="Disordered" evidence="1">
    <location>
        <begin position="390"/>
        <end position="415"/>
    </location>
</feature>
<proteinExistence type="predicted"/>
<evidence type="ECO:0000256" key="1">
    <source>
        <dbReference type="SAM" id="MobiDB-lite"/>
    </source>
</evidence>
<dbReference type="EnsemblPlants" id="Pp3c9_15730V3.2">
    <property type="protein sequence ID" value="Pp3c9_15730V3.2"/>
    <property type="gene ID" value="Pp3c9_15730"/>
</dbReference>
<dbReference type="Proteomes" id="UP000006727">
    <property type="component" value="Chromosome 9"/>
</dbReference>
<evidence type="ECO:0000256" key="3">
    <source>
        <dbReference type="SAM" id="SignalP"/>
    </source>
</evidence>
<evidence type="ECO:0000256" key="2">
    <source>
        <dbReference type="SAM" id="Phobius"/>
    </source>
</evidence>
<dbReference type="EnsemblPlants" id="Pp3c9_15730V3.1">
    <property type="protein sequence ID" value="Pp3c9_15730V3.1"/>
    <property type="gene ID" value="Pp3c9_15730"/>
</dbReference>
<evidence type="ECO:0000313" key="6">
    <source>
        <dbReference type="Proteomes" id="UP000006727"/>
    </source>
</evidence>
<gene>
    <name evidence="5" type="primary">LOC112286303</name>
    <name evidence="4" type="ORF">PHYPA_012757</name>
</gene>
<dbReference type="PANTHER" id="PTHR35752:SF1">
    <property type="entry name" value="G-PROTEIN COUPLED RECEPTOR"/>
    <property type="match status" value="1"/>
</dbReference>
<reference evidence="4 6" key="1">
    <citation type="journal article" date="2008" name="Science">
        <title>The Physcomitrella genome reveals evolutionary insights into the conquest of land by plants.</title>
        <authorList>
            <person name="Rensing S."/>
            <person name="Lang D."/>
            <person name="Zimmer A."/>
            <person name="Terry A."/>
            <person name="Salamov A."/>
            <person name="Shapiro H."/>
            <person name="Nishiyama T."/>
            <person name="Perroud P.-F."/>
            <person name="Lindquist E."/>
            <person name="Kamisugi Y."/>
            <person name="Tanahashi T."/>
            <person name="Sakakibara K."/>
            <person name="Fujita T."/>
            <person name="Oishi K."/>
            <person name="Shin-I T."/>
            <person name="Kuroki Y."/>
            <person name="Toyoda A."/>
            <person name="Suzuki Y."/>
            <person name="Hashimoto A."/>
            <person name="Yamaguchi K."/>
            <person name="Sugano A."/>
            <person name="Kohara Y."/>
            <person name="Fujiyama A."/>
            <person name="Anterola A."/>
            <person name="Aoki S."/>
            <person name="Ashton N."/>
            <person name="Barbazuk W.B."/>
            <person name="Barker E."/>
            <person name="Bennetzen J."/>
            <person name="Bezanilla M."/>
            <person name="Blankenship R."/>
            <person name="Cho S.H."/>
            <person name="Dutcher S."/>
            <person name="Estelle M."/>
            <person name="Fawcett J.A."/>
            <person name="Gundlach H."/>
            <person name="Hanada K."/>
            <person name="Heyl A."/>
            <person name="Hicks K.A."/>
            <person name="Hugh J."/>
            <person name="Lohr M."/>
            <person name="Mayer K."/>
            <person name="Melkozernov A."/>
            <person name="Murata T."/>
            <person name="Nelson D."/>
            <person name="Pils B."/>
            <person name="Prigge M."/>
            <person name="Reiss B."/>
            <person name="Renner T."/>
            <person name="Rombauts S."/>
            <person name="Rushton P."/>
            <person name="Sanderfoot A."/>
            <person name="Schween G."/>
            <person name="Shiu S.-H."/>
            <person name="Stueber K."/>
            <person name="Theodoulou F.L."/>
            <person name="Tu H."/>
            <person name="Van de Peer Y."/>
            <person name="Verrier P.J."/>
            <person name="Waters E."/>
            <person name="Wood A."/>
            <person name="Yang L."/>
            <person name="Cove D."/>
            <person name="Cuming A."/>
            <person name="Hasebe M."/>
            <person name="Lucas S."/>
            <person name="Mishler D.B."/>
            <person name="Reski R."/>
            <person name="Grigoriev I."/>
            <person name="Quatrano R.S."/>
            <person name="Boore J.L."/>
        </authorList>
    </citation>
    <scope>NUCLEOTIDE SEQUENCE [LARGE SCALE GENOMIC DNA]</scope>
    <source>
        <strain evidence="5 6">cv. Gransden 2004</strain>
    </source>
</reference>
<feature type="signal peptide" evidence="3">
    <location>
        <begin position="1"/>
        <end position="30"/>
    </location>
</feature>
<reference evidence="4 6" key="2">
    <citation type="journal article" date="2018" name="Plant J.">
        <title>The Physcomitrella patens chromosome-scale assembly reveals moss genome structure and evolution.</title>
        <authorList>
            <person name="Lang D."/>
            <person name="Ullrich K.K."/>
            <person name="Murat F."/>
            <person name="Fuchs J."/>
            <person name="Jenkins J."/>
            <person name="Haas F.B."/>
            <person name="Piednoel M."/>
            <person name="Gundlach H."/>
            <person name="Van Bel M."/>
            <person name="Meyberg R."/>
            <person name="Vives C."/>
            <person name="Morata J."/>
            <person name="Symeonidi A."/>
            <person name="Hiss M."/>
            <person name="Muchero W."/>
            <person name="Kamisugi Y."/>
            <person name="Saleh O."/>
            <person name="Blanc G."/>
            <person name="Decker E.L."/>
            <person name="van Gessel N."/>
            <person name="Grimwood J."/>
            <person name="Hayes R.D."/>
            <person name="Graham S.W."/>
            <person name="Gunter L.E."/>
            <person name="McDaniel S.F."/>
            <person name="Hoernstein S.N.W."/>
            <person name="Larsson A."/>
            <person name="Li F.W."/>
            <person name="Perroud P.F."/>
            <person name="Phillips J."/>
            <person name="Ranjan P."/>
            <person name="Rokshar D.S."/>
            <person name="Rothfels C.J."/>
            <person name="Schneider L."/>
            <person name="Shu S."/>
            <person name="Stevenson D.W."/>
            <person name="Thummler F."/>
            <person name="Tillich M."/>
            <person name="Villarreal Aguilar J.C."/>
            <person name="Widiez T."/>
            <person name="Wong G.K."/>
            <person name="Wymore A."/>
            <person name="Zhang Y."/>
            <person name="Zimmer A.D."/>
            <person name="Quatrano R.S."/>
            <person name="Mayer K.F.X."/>
            <person name="Goodstein D."/>
            <person name="Casacuberta J.M."/>
            <person name="Vandepoele K."/>
            <person name="Reski R."/>
            <person name="Cuming A.C."/>
            <person name="Tuskan G.A."/>
            <person name="Maumus F."/>
            <person name="Salse J."/>
            <person name="Schmutz J."/>
            <person name="Rensing S.A."/>
        </authorList>
    </citation>
    <scope>NUCLEOTIDE SEQUENCE [LARGE SCALE GENOMIC DNA]</scope>
    <source>
        <strain evidence="5 6">cv. Gransden 2004</strain>
    </source>
</reference>
<dbReference type="Gramene" id="Pp3c9_15730V3.1">
    <property type="protein sequence ID" value="Pp3c9_15730V3.1"/>
    <property type="gene ID" value="Pp3c9_15730"/>
</dbReference>
<evidence type="ECO:0000313" key="4">
    <source>
        <dbReference type="EMBL" id="PNR48282.1"/>
    </source>
</evidence>
<evidence type="ECO:0008006" key="7">
    <source>
        <dbReference type="Google" id="ProtNLM"/>
    </source>
</evidence>
<keyword evidence="3" id="KW-0732">Signal</keyword>
<dbReference type="PaxDb" id="3218-PP1S78_175V6.1"/>
<dbReference type="PANTHER" id="PTHR35752">
    <property type="entry name" value="G-PROTEIN COUPLED RECEPTOR"/>
    <property type="match status" value="1"/>
</dbReference>
<dbReference type="FunCoup" id="A0A2K1K3C7">
    <property type="interactions" value="3268"/>
</dbReference>
<dbReference type="Gramene" id="Pp3c9_15730V3.2">
    <property type="protein sequence ID" value="Pp3c9_15730V3.2"/>
    <property type="gene ID" value="Pp3c9_15730"/>
</dbReference>
<name>A0A2K1K3C7_PHYPA</name>
<accession>A0A2K1K3C7</accession>
<dbReference type="EMBL" id="ABEU02000009">
    <property type="protein sequence ID" value="PNR48282.1"/>
    <property type="molecule type" value="Genomic_DNA"/>
</dbReference>
<feature type="transmembrane region" description="Helical" evidence="2">
    <location>
        <begin position="319"/>
        <end position="343"/>
    </location>
</feature>
<keyword evidence="6" id="KW-1185">Reference proteome</keyword>
<organism evidence="4">
    <name type="scientific">Physcomitrium patens</name>
    <name type="common">Spreading-leaved earth moss</name>
    <name type="synonym">Physcomitrella patens</name>
    <dbReference type="NCBI Taxonomy" id="3218"/>
    <lineage>
        <taxon>Eukaryota</taxon>
        <taxon>Viridiplantae</taxon>
        <taxon>Streptophyta</taxon>
        <taxon>Embryophyta</taxon>
        <taxon>Bryophyta</taxon>
        <taxon>Bryophytina</taxon>
        <taxon>Bryopsida</taxon>
        <taxon>Funariidae</taxon>
        <taxon>Funariales</taxon>
        <taxon>Funariaceae</taxon>
        <taxon>Physcomitrium</taxon>
    </lineage>
</organism>
<dbReference type="AlphaFoldDB" id="A0A2K1K3C7"/>
<sequence length="415" mass="45834">MEFSMLYNEYRPCRLLLAVLVVSLAHHATSFQSLRSECYTLDKDNFLYDFTDWIGKEFQYTEAQDGSTYTLRFCKDMQVRSGQSIVNYGRFSPEYSSAQDTTIAFVHEYRYGDLKGCEHEGYDYSGRSSMVSVMCGSCPNSNACQDHDGCICHVESEPSKCLTTVMMGLNCVKLKGPRVFSGFTVGFSPRGKEVVDNGITQWGYESLHSDFSFVTQQSRVLVYFTARSILASKIGKPQYKLYPETGLKVELSGTASNGLPPTVESPTILEVNWRCEKKAPTPYLVNVTIPFADYNPVVFTLGKHCDYEDDVERSGSSGWATFGFLMFILIVGLTMFCCAGCLYKTRIEDKHGLDAVPGFSSFVGFVESTSGDRGGYVPATDATNIIISNSGSSSGSGNHSQRLPRSSDGLSYGAV</sequence>
<evidence type="ECO:0000313" key="5">
    <source>
        <dbReference type="EnsemblPlants" id="Pp3c9_15730V3.1"/>
    </source>
</evidence>
<keyword evidence="2" id="KW-0812">Transmembrane</keyword>
<protein>
    <recommendedName>
        <fullName evidence="7">AT4G36440-like protein</fullName>
    </recommendedName>
</protein>
<keyword evidence="2" id="KW-1133">Transmembrane helix</keyword>